<gene>
    <name evidence="2" type="ORF">HERILL_LOCUS4162</name>
</gene>
<name>A0A7R8UJ99_HERIL</name>
<feature type="compositionally biased region" description="Low complexity" evidence="1">
    <location>
        <begin position="9"/>
        <end position="23"/>
    </location>
</feature>
<sequence>MTNKSIRYSSLSDLSSDLSSSDSTSPESVNAGFCKQFKKILSISPASSSKPDDCKKLYFEDQRTVEVDPLETDNFEENLNENDCGVTEDDKRFLRRHGYFGKIVAIRKSHDAVPSTTEKRLEQMRARQRLRLLSRKESCTAKKTLQF</sequence>
<reference evidence="2 3" key="1">
    <citation type="submission" date="2020-11" db="EMBL/GenBank/DDBJ databases">
        <authorList>
            <person name="Wallbank WR R."/>
            <person name="Pardo Diaz C."/>
            <person name="Kozak K."/>
            <person name="Martin S."/>
            <person name="Jiggins C."/>
            <person name="Moest M."/>
            <person name="Warren A I."/>
            <person name="Generalovic N T."/>
            <person name="Byers J.R.P. K."/>
            <person name="Montejo-Kovacevich G."/>
            <person name="Yen C E."/>
        </authorList>
    </citation>
    <scope>NUCLEOTIDE SEQUENCE [LARGE SCALE GENOMIC DNA]</scope>
</reference>
<accession>A0A7R8UJ99</accession>
<dbReference type="AlphaFoldDB" id="A0A7R8UJ99"/>
<feature type="region of interest" description="Disordered" evidence="1">
    <location>
        <begin position="1"/>
        <end position="29"/>
    </location>
</feature>
<dbReference type="InParanoid" id="A0A7R8UJ99"/>
<evidence type="ECO:0000256" key="1">
    <source>
        <dbReference type="SAM" id="MobiDB-lite"/>
    </source>
</evidence>
<organism evidence="2 3">
    <name type="scientific">Hermetia illucens</name>
    <name type="common">Black soldier fly</name>
    <dbReference type="NCBI Taxonomy" id="343691"/>
    <lineage>
        <taxon>Eukaryota</taxon>
        <taxon>Metazoa</taxon>
        <taxon>Ecdysozoa</taxon>
        <taxon>Arthropoda</taxon>
        <taxon>Hexapoda</taxon>
        <taxon>Insecta</taxon>
        <taxon>Pterygota</taxon>
        <taxon>Neoptera</taxon>
        <taxon>Endopterygota</taxon>
        <taxon>Diptera</taxon>
        <taxon>Brachycera</taxon>
        <taxon>Stratiomyomorpha</taxon>
        <taxon>Stratiomyidae</taxon>
        <taxon>Hermetiinae</taxon>
        <taxon>Hermetia</taxon>
    </lineage>
</organism>
<dbReference type="EMBL" id="LR899010">
    <property type="protein sequence ID" value="CAD7081037.1"/>
    <property type="molecule type" value="Genomic_DNA"/>
</dbReference>
<protein>
    <submittedName>
        <fullName evidence="2">Uncharacterized protein</fullName>
    </submittedName>
</protein>
<evidence type="ECO:0000313" key="2">
    <source>
        <dbReference type="EMBL" id="CAD7081037.1"/>
    </source>
</evidence>
<dbReference type="Proteomes" id="UP000594454">
    <property type="component" value="Chromosome 2"/>
</dbReference>
<keyword evidence="3" id="KW-1185">Reference proteome</keyword>
<evidence type="ECO:0000313" key="3">
    <source>
        <dbReference type="Proteomes" id="UP000594454"/>
    </source>
</evidence>
<proteinExistence type="predicted"/>